<dbReference type="Proteomes" id="UP000595691">
    <property type="component" value="Chromosome"/>
</dbReference>
<gene>
    <name evidence="1" type="ORF">I5776_18500</name>
</gene>
<sequence>MQNLQFERAWDKTISEKDRERINNVFLKTNSSTNRGIQFTPLWQAVNHKSELLVTTLIQNFSEQTLIFNNRKLLYFKNNKLIAEHIFSIPNLLVERNTSIPWTFIFPVNSVLQQADLLNGYIEMDGKNN</sequence>
<organism evidence="1 2">
    <name type="scientific">Heyndrickxia vini</name>
    <dbReference type="NCBI Taxonomy" id="1476025"/>
    <lineage>
        <taxon>Bacteria</taxon>
        <taxon>Bacillati</taxon>
        <taxon>Bacillota</taxon>
        <taxon>Bacilli</taxon>
        <taxon>Bacillales</taxon>
        <taxon>Bacillaceae</taxon>
        <taxon>Heyndrickxia</taxon>
    </lineage>
</organism>
<reference evidence="1 2" key="1">
    <citation type="submission" date="2020-11" db="EMBL/GenBank/DDBJ databases">
        <title>Taxonomic evaluation of the Bacillus sporothermodurans group of bacteria based on whole genome sequences.</title>
        <authorList>
            <person name="Fiedler G."/>
            <person name="Herbstmann A.-D."/>
            <person name="Doll E."/>
            <person name="Wenning M."/>
            <person name="Brinks E."/>
            <person name="Kabisch J."/>
            <person name="Breitenwieser F."/>
            <person name="Lappann M."/>
            <person name="Boehnlein C."/>
            <person name="Franz C."/>
        </authorList>
    </citation>
    <scope>NUCLEOTIDE SEQUENCE [LARGE SCALE GENOMIC DNA]</scope>
    <source>
        <strain evidence="1 2">JCM 19841</strain>
    </source>
</reference>
<name>A0ABX7E046_9BACI</name>
<dbReference type="InterPro" id="IPR030910">
    <property type="entry name" value="SLAP_dom"/>
</dbReference>
<keyword evidence="2" id="KW-1185">Reference proteome</keyword>
<proteinExistence type="predicted"/>
<protein>
    <submittedName>
        <fullName evidence="1">SLAP domain-containing protein</fullName>
    </submittedName>
</protein>
<accession>A0ABX7E046</accession>
<evidence type="ECO:0000313" key="2">
    <source>
        <dbReference type="Proteomes" id="UP000595691"/>
    </source>
</evidence>
<dbReference type="NCBIfam" id="TIGR04398">
    <property type="entry name" value="SLAP_DUP"/>
    <property type="match status" value="1"/>
</dbReference>
<dbReference type="RefSeq" id="WP_202778011.1">
    <property type="nucleotide sequence ID" value="NZ_CP065425.1"/>
</dbReference>
<evidence type="ECO:0000313" key="1">
    <source>
        <dbReference type="EMBL" id="QQZ08961.1"/>
    </source>
</evidence>
<dbReference type="EMBL" id="CP065425">
    <property type="protein sequence ID" value="QQZ08961.1"/>
    <property type="molecule type" value="Genomic_DNA"/>
</dbReference>